<evidence type="ECO:0000256" key="2">
    <source>
        <dbReference type="ARBA" id="ARBA00023125"/>
    </source>
</evidence>
<dbReference type="SMART" id="SM00346">
    <property type="entry name" value="HTH_ICLR"/>
    <property type="match status" value="1"/>
</dbReference>
<dbReference type="Gene3D" id="3.30.450.40">
    <property type="match status" value="2"/>
</dbReference>
<dbReference type="AlphaFoldDB" id="A0A9W6UY77"/>
<feature type="domain" description="HTH iclR-type" evidence="4">
    <location>
        <begin position="8"/>
        <end position="68"/>
    </location>
</feature>
<dbReference type="Gene3D" id="1.10.10.10">
    <property type="entry name" value="Winged helix-like DNA-binding domain superfamily/Winged helix DNA-binding domain"/>
    <property type="match status" value="1"/>
</dbReference>
<dbReference type="InterPro" id="IPR029016">
    <property type="entry name" value="GAF-like_dom_sf"/>
</dbReference>
<dbReference type="GO" id="GO:0003677">
    <property type="term" value="F:DNA binding"/>
    <property type="evidence" value="ECO:0007669"/>
    <property type="project" value="UniProtKB-KW"/>
</dbReference>
<evidence type="ECO:0000256" key="3">
    <source>
        <dbReference type="ARBA" id="ARBA00023163"/>
    </source>
</evidence>
<dbReference type="InterPro" id="IPR036390">
    <property type="entry name" value="WH_DNA-bd_sf"/>
</dbReference>
<keyword evidence="1" id="KW-0805">Transcription regulation</keyword>
<dbReference type="InterPro" id="IPR036388">
    <property type="entry name" value="WH-like_DNA-bd_sf"/>
</dbReference>
<reference evidence="6" key="1">
    <citation type="submission" date="2023-02" db="EMBL/GenBank/DDBJ databases">
        <title>Actinomadura rubrobrunea NBRC 14622.</title>
        <authorList>
            <person name="Ichikawa N."/>
            <person name="Sato H."/>
            <person name="Tonouchi N."/>
        </authorList>
    </citation>
    <scope>NUCLEOTIDE SEQUENCE</scope>
    <source>
        <strain evidence="6">NBRC 14622</strain>
    </source>
</reference>
<keyword evidence="7" id="KW-1185">Reference proteome</keyword>
<keyword evidence="3" id="KW-0804">Transcription</keyword>
<dbReference type="SUPFAM" id="SSF55781">
    <property type="entry name" value="GAF domain-like"/>
    <property type="match status" value="1"/>
</dbReference>
<dbReference type="InterPro" id="IPR014757">
    <property type="entry name" value="Tscrpt_reg_IclR_C"/>
</dbReference>
<comment type="caution">
    <text evidence="6">The sequence shown here is derived from an EMBL/GenBank/DDBJ whole genome shotgun (WGS) entry which is preliminary data.</text>
</comment>
<dbReference type="PANTHER" id="PTHR30136:SF24">
    <property type="entry name" value="HTH-TYPE TRANSCRIPTIONAL REPRESSOR ALLR"/>
    <property type="match status" value="1"/>
</dbReference>
<evidence type="ECO:0000313" key="6">
    <source>
        <dbReference type="EMBL" id="GLW66918.1"/>
    </source>
</evidence>
<keyword evidence="2" id="KW-0238">DNA-binding</keyword>
<sequence length="226" mass="23405">MPAATPYSQTLDRGIQVLEILAEAEHPLTTAEIAAALGVHRSIVYRILRTLEDHRLVSRENGAYAPGIGLATLARGVSKDLHTAALPELAAVANELGMTCFVVVPDGEECITLLSVEPRQSVAVVAQRPGTRHSINAGAPGLALLAGMPAKPGERPEVGEARLRGYASTRGEVLPGMASVAVPIVSGTRGTVAAIAVVHTTGVETDEPAIAARLQRAARAVAAELP</sequence>
<evidence type="ECO:0000256" key="1">
    <source>
        <dbReference type="ARBA" id="ARBA00023015"/>
    </source>
</evidence>
<organism evidence="6 7">
    <name type="scientific">Actinomadura rubrobrunea</name>
    <dbReference type="NCBI Taxonomy" id="115335"/>
    <lineage>
        <taxon>Bacteria</taxon>
        <taxon>Bacillati</taxon>
        <taxon>Actinomycetota</taxon>
        <taxon>Actinomycetes</taxon>
        <taxon>Streptosporangiales</taxon>
        <taxon>Thermomonosporaceae</taxon>
        <taxon>Actinomadura</taxon>
    </lineage>
</organism>
<dbReference type="PANTHER" id="PTHR30136">
    <property type="entry name" value="HELIX-TURN-HELIX TRANSCRIPTIONAL REGULATOR, ICLR FAMILY"/>
    <property type="match status" value="1"/>
</dbReference>
<gene>
    <name evidence="6" type="ORF">Arub01_51620</name>
</gene>
<evidence type="ECO:0000313" key="7">
    <source>
        <dbReference type="Proteomes" id="UP001165124"/>
    </source>
</evidence>
<dbReference type="PROSITE" id="PS51078">
    <property type="entry name" value="ICLR_ED"/>
    <property type="match status" value="1"/>
</dbReference>
<name>A0A9W6UY77_9ACTN</name>
<dbReference type="Pfam" id="PF09339">
    <property type="entry name" value="HTH_IclR"/>
    <property type="match status" value="1"/>
</dbReference>
<dbReference type="Pfam" id="PF01614">
    <property type="entry name" value="IclR_C"/>
    <property type="match status" value="1"/>
</dbReference>
<proteinExistence type="predicted"/>
<dbReference type="EMBL" id="BSRZ01000018">
    <property type="protein sequence ID" value="GLW66918.1"/>
    <property type="molecule type" value="Genomic_DNA"/>
</dbReference>
<feature type="domain" description="IclR-ED" evidence="5">
    <location>
        <begin position="64"/>
        <end position="226"/>
    </location>
</feature>
<dbReference type="Proteomes" id="UP001165124">
    <property type="component" value="Unassembled WGS sequence"/>
</dbReference>
<dbReference type="PROSITE" id="PS51077">
    <property type="entry name" value="HTH_ICLR"/>
    <property type="match status" value="1"/>
</dbReference>
<evidence type="ECO:0000259" key="5">
    <source>
        <dbReference type="PROSITE" id="PS51078"/>
    </source>
</evidence>
<accession>A0A9W6UY77</accession>
<dbReference type="InterPro" id="IPR005471">
    <property type="entry name" value="Tscrpt_reg_IclR_N"/>
</dbReference>
<dbReference type="InterPro" id="IPR050707">
    <property type="entry name" value="HTH_MetabolicPath_Reg"/>
</dbReference>
<protein>
    <submittedName>
        <fullName evidence="6">Transcriptional regulator</fullName>
    </submittedName>
</protein>
<dbReference type="GO" id="GO:0003700">
    <property type="term" value="F:DNA-binding transcription factor activity"/>
    <property type="evidence" value="ECO:0007669"/>
    <property type="project" value="TreeGrafter"/>
</dbReference>
<dbReference type="RefSeq" id="WP_067908635.1">
    <property type="nucleotide sequence ID" value="NZ_BSRZ01000018.1"/>
</dbReference>
<dbReference type="GO" id="GO:0045892">
    <property type="term" value="P:negative regulation of DNA-templated transcription"/>
    <property type="evidence" value="ECO:0007669"/>
    <property type="project" value="TreeGrafter"/>
</dbReference>
<dbReference type="SUPFAM" id="SSF46785">
    <property type="entry name" value="Winged helix' DNA-binding domain"/>
    <property type="match status" value="1"/>
</dbReference>
<evidence type="ECO:0000259" key="4">
    <source>
        <dbReference type="PROSITE" id="PS51077"/>
    </source>
</evidence>